<evidence type="ECO:0000313" key="1">
    <source>
        <dbReference type="EMBL" id="KPQ34517.1"/>
    </source>
</evidence>
<dbReference type="SUPFAM" id="SSF53448">
    <property type="entry name" value="Nucleotide-diphospho-sugar transferases"/>
    <property type="match status" value="1"/>
</dbReference>
<proteinExistence type="predicted"/>
<protein>
    <recommendedName>
        <fullName evidence="3">Methionine synthase</fullName>
    </recommendedName>
</protein>
<accession>A0A0P7YV60</accession>
<dbReference type="PATRIC" id="fig|1666911.3.peg.167"/>
<dbReference type="AlphaFoldDB" id="A0A0P7YV60"/>
<name>A0A0P7YV60_9CYAN</name>
<gene>
    <name evidence="1" type="ORF">HLUCCA11_14555</name>
</gene>
<dbReference type="Proteomes" id="UP000050465">
    <property type="component" value="Unassembled WGS sequence"/>
</dbReference>
<dbReference type="EMBL" id="LJZR01000019">
    <property type="protein sequence ID" value="KPQ34517.1"/>
    <property type="molecule type" value="Genomic_DNA"/>
</dbReference>
<dbReference type="InterPro" id="IPR029044">
    <property type="entry name" value="Nucleotide-diphossugar_trans"/>
</dbReference>
<evidence type="ECO:0008006" key="3">
    <source>
        <dbReference type="Google" id="ProtNLM"/>
    </source>
</evidence>
<dbReference type="NCBIfam" id="NF045582">
    <property type="entry name" value="Npun_R2823_gen"/>
    <property type="match status" value="1"/>
</dbReference>
<sequence>MNSCGIYTLANDYVYDQLVALLNSIEVNIGLDIPVCVIPFDDQLDRVKEEIDSRPNVTLFCNREAIERWETFAQEVVAAHPRAKATNFSHPRWCKGRLHRKFAAFDGVFDKFVFFDGDSLAMRPIDNIFGKLDRYDFVFDDWEHAKPEATAALNIPLVKQSGLFTEADIRARLHCSSFFGSKRGIFGRDQLQALKTRLIEKGEINWINSNGWWDDAFLFNYMTLGCDRPLFNFTKSPNSKERTGNCANADPFVAVEVLYNYEGLKPINRIHYMGYSAAAFQHLCQGEDMKIRYQNTFLSYRFLKQPEQKPKRLKKTNLLANPFAKVSNLIRSSFSGSAKRAKTLLSKKGCDRLSL</sequence>
<dbReference type="STRING" id="1666911.HLUCCA11_14555"/>
<evidence type="ECO:0000313" key="2">
    <source>
        <dbReference type="Proteomes" id="UP000050465"/>
    </source>
</evidence>
<comment type="caution">
    <text evidence="1">The sequence shown here is derived from an EMBL/GenBank/DDBJ whole genome shotgun (WGS) entry which is preliminary data.</text>
</comment>
<dbReference type="InterPro" id="IPR054619">
    <property type="entry name" value="Npun_R2821-like"/>
</dbReference>
<reference evidence="1 2" key="1">
    <citation type="submission" date="2015-09" db="EMBL/GenBank/DDBJ databases">
        <title>Identification and resolution of microdiversity through metagenomic sequencing of parallel consortia.</title>
        <authorList>
            <person name="Nelson W.C."/>
            <person name="Romine M.F."/>
            <person name="Lindemann S.R."/>
        </authorList>
    </citation>
    <scope>NUCLEOTIDE SEQUENCE [LARGE SCALE GENOMIC DNA]</scope>
    <source>
        <strain evidence="1">Ana</strain>
    </source>
</reference>
<organism evidence="1 2">
    <name type="scientific">Phormidesmis priestleyi Ana</name>
    <dbReference type="NCBI Taxonomy" id="1666911"/>
    <lineage>
        <taxon>Bacteria</taxon>
        <taxon>Bacillati</taxon>
        <taxon>Cyanobacteriota</taxon>
        <taxon>Cyanophyceae</taxon>
        <taxon>Leptolyngbyales</taxon>
        <taxon>Leptolyngbyaceae</taxon>
        <taxon>Phormidesmis</taxon>
    </lineage>
</organism>